<accession>A0AAV4X5G8</accession>
<dbReference type="AlphaFoldDB" id="A0AAV4X5G8"/>
<proteinExistence type="predicted"/>
<comment type="caution">
    <text evidence="1">The sequence shown here is derived from an EMBL/GenBank/DDBJ whole genome shotgun (WGS) entry which is preliminary data.</text>
</comment>
<dbReference type="Gene3D" id="3.40.50.2300">
    <property type="match status" value="1"/>
</dbReference>
<gene>
    <name evidence="1" type="primary">GRIN2B</name>
    <name evidence="1" type="ORF">CEXT_365701</name>
</gene>
<evidence type="ECO:0000313" key="2">
    <source>
        <dbReference type="Proteomes" id="UP001054945"/>
    </source>
</evidence>
<evidence type="ECO:0000313" key="1">
    <source>
        <dbReference type="EMBL" id="GIY89029.1"/>
    </source>
</evidence>
<keyword evidence="2" id="KW-1185">Reference proteome</keyword>
<reference evidence="1 2" key="1">
    <citation type="submission" date="2021-06" db="EMBL/GenBank/DDBJ databases">
        <title>Caerostris extrusa draft genome.</title>
        <authorList>
            <person name="Kono N."/>
            <person name="Arakawa K."/>
        </authorList>
    </citation>
    <scope>NUCLEOTIDE SEQUENCE [LARGE SCALE GENOMIC DNA]</scope>
</reference>
<keyword evidence="1" id="KW-0675">Receptor</keyword>
<dbReference type="EMBL" id="BPLR01017144">
    <property type="protein sequence ID" value="GIY89029.1"/>
    <property type="molecule type" value="Genomic_DNA"/>
</dbReference>
<name>A0AAV4X5G8_CAEEX</name>
<dbReference type="Proteomes" id="UP001054945">
    <property type="component" value="Unassembled WGS sequence"/>
</dbReference>
<protein>
    <submittedName>
        <fullName evidence="1">Glutamate receptor ionotropic, NMDA 2B</fullName>
    </submittedName>
</protein>
<sequence length="118" mass="13210">MISETVRNRKQTGAGMETHLDLDDVKGKLTWIYINVTTDRLNVEVERAANIFAHGLESFYEDSKNSNISLSPTLSCNGNGQSRWNRGDVIFRHMRGVSISAKPPSRPIAFNLDGTLKM</sequence>
<organism evidence="1 2">
    <name type="scientific">Caerostris extrusa</name>
    <name type="common">Bark spider</name>
    <name type="synonym">Caerostris bankana</name>
    <dbReference type="NCBI Taxonomy" id="172846"/>
    <lineage>
        <taxon>Eukaryota</taxon>
        <taxon>Metazoa</taxon>
        <taxon>Ecdysozoa</taxon>
        <taxon>Arthropoda</taxon>
        <taxon>Chelicerata</taxon>
        <taxon>Arachnida</taxon>
        <taxon>Araneae</taxon>
        <taxon>Araneomorphae</taxon>
        <taxon>Entelegynae</taxon>
        <taxon>Araneoidea</taxon>
        <taxon>Araneidae</taxon>
        <taxon>Caerostris</taxon>
    </lineage>
</organism>